<keyword evidence="1" id="KW-0614">Plasmid</keyword>
<gene>
    <name evidence="1" type="ORF">DVR09_16540</name>
</gene>
<evidence type="ECO:0008006" key="3">
    <source>
        <dbReference type="Google" id="ProtNLM"/>
    </source>
</evidence>
<dbReference type="Proteomes" id="UP000254508">
    <property type="component" value="Plasmid unnamed"/>
</dbReference>
<dbReference type="AlphaFoldDB" id="A0A345YJQ8"/>
<dbReference type="InterPro" id="IPR011856">
    <property type="entry name" value="tRNA_endonuc-like_dom_sf"/>
</dbReference>
<dbReference type="GO" id="GO:0003676">
    <property type="term" value="F:nucleic acid binding"/>
    <property type="evidence" value="ECO:0007669"/>
    <property type="project" value="InterPro"/>
</dbReference>
<dbReference type="OrthoDB" id="7507592at2"/>
<accession>A0A345YJQ8</accession>
<sequence length="136" mass="15214">MACLPPRGMKIKPEERLAIDFATTLRAFTIEGKLRCVWTHPANEIAGHQGRLAQMRYALAKAMGLIPGTADYLFLWKDGSGVLEAKVGKNGQQPNQIDYEAWCMEMGVPYRIFTTVDEGLAILREWGVLTDKQKTS</sequence>
<name>A0A345YJQ8_9SPHN</name>
<organism evidence="1 2">
    <name type="scientific">Erythrobacter aureus</name>
    <dbReference type="NCBI Taxonomy" id="2182384"/>
    <lineage>
        <taxon>Bacteria</taxon>
        <taxon>Pseudomonadati</taxon>
        <taxon>Pseudomonadota</taxon>
        <taxon>Alphaproteobacteria</taxon>
        <taxon>Sphingomonadales</taxon>
        <taxon>Erythrobacteraceae</taxon>
        <taxon>Erythrobacter/Porphyrobacter group</taxon>
        <taxon>Erythrobacter</taxon>
    </lineage>
</organism>
<evidence type="ECO:0000313" key="1">
    <source>
        <dbReference type="EMBL" id="AXK44160.1"/>
    </source>
</evidence>
<reference evidence="1 2" key="1">
    <citation type="submission" date="2018-07" db="EMBL/GenBank/DDBJ databases">
        <title>Genome sequence of Erythrobacter strain YH-07, an antagonistic bacterium isolated from Yellow Sea.</title>
        <authorList>
            <person name="Tang T."/>
            <person name="Liu Q."/>
            <person name="Sun X."/>
        </authorList>
    </citation>
    <scope>NUCLEOTIDE SEQUENCE [LARGE SCALE GENOMIC DNA]</scope>
    <source>
        <strain evidence="1 2">YH-07</strain>
        <plasmid evidence="1 2">unnamed</plasmid>
    </source>
</reference>
<proteinExistence type="predicted"/>
<keyword evidence="2" id="KW-1185">Reference proteome</keyword>
<geneLocation type="plasmid" evidence="1 2">
    <name>unnamed</name>
</geneLocation>
<evidence type="ECO:0000313" key="2">
    <source>
        <dbReference type="Proteomes" id="UP000254508"/>
    </source>
</evidence>
<dbReference type="Gene3D" id="3.40.1350.10">
    <property type="match status" value="1"/>
</dbReference>
<dbReference type="EMBL" id="CP031358">
    <property type="protein sequence ID" value="AXK44160.1"/>
    <property type="molecule type" value="Genomic_DNA"/>
</dbReference>
<dbReference type="KEGG" id="err:DVR09_16540"/>
<protein>
    <recommendedName>
        <fullName evidence="3">VRR-NUC domain-containing protein</fullName>
    </recommendedName>
</protein>